<evidence type="ECO:0000313" key="1">
    <source>
        <dbReference type="EMBL" id="MBB4045117.1"/>
    </source>
</evidence>
<gene>
    <name evidence="1" type="ORF">GGR06_002927</name>
</gene>
<name>A0A840CYE4_9BACE</name>
<evidence type="ECO:0000313" key="2">
    <source>
        <dbReference type="Proteomes" id="UP000560658"/>
    </source>
</evidence>
<dbReference type="Proteomes" id="UP000560658">
    <property type="component" value="Unassembled WGS sequence"/>
</dbReference>
<accession>A0A840CYE4</accession>
<sequence length="84" mass="9914">MEDFCAKNTTELHQERCYVSQNHLVCNFSEELHLVFALSTKSQEINLEEHNIFPILLDSSPLYSPDYFLDPIIYYIYGLRKIVI</sequence>
<protein>
    <submittedName>
        <fullName evidence="1">Uncharacterized protein</fullName>
    </submittedName>
</protein>
<comment type="caution">
    <text evidence="1">The sequence shown here is derived from an EMBL/GenBank/DDBJ whole genome shotgun (WGS) entry which is preliminary data.</text>
</comment>
<dbReference type="EMBL" id="JACIER010000012">
    <property type="protein sequence ID" value="MBB4045117.1"/>
    <property type="molecule type" value="Genomic_DNA"/>
</dbReference>
<keyword evidence="2" id="KW-1185">Reference proteome</keyword>
<dbReference type="AlphaFoldDB" id="A0A840CYE4"/>
<reference evidence="1" key="1">
    <citation type="submission" date="2020-08" db="EMBL/GenBank/DDBJ databases">
        <title>Genomic Encyclopedia of Type Strains, Phase IV (KMG-IV): sequencing the most valuable type-strain genomes for metagenomic binning, comparative biology and taxonomic classification.</title>
        <authorList>
            <person name="Goeker M."/>
        </authorList>
    </citation>
    <scope>NUCLEOTIDE SEQUENCE [LARGE SCALE GENOMIC DNA]</scope>
    <source>
        <strain evidence="1">DSM 105720</strain>
    </source>
</reference>
<proteinExistence type="predicted"/>
<organism evidence="1 2">
    <name type="scientific">Bacteroides reticulotermitis</name>
    <dbReference type="NCBI Taxonomy" id="1133319"/>
    <lineage>
        <taxon>Bacteria</taxon>
        <taxon>Pseudomonadati</taxon>
        <taxon>Bacteroidota</taxon>
        <taxon>Bacteroidia</taxon>
        <taxon>Bacteroidales</taxon>
        <taxon>Bacteroidaceae</taxon>
        <taxon>Bacteroides</taxon>
    </lineage>
</organism>